<dbReference type="Gene3D" id="1.20.5.700">
    <property type="entry name" value="Single helix bin"/>
    <property type="match status" value="1"/>
</dbReference>
<evidence type="ECO:0000256" key="16">
    <source>
        <dbReference type="ARBA" id="ARBA00047828"/>
    </source>
</evidence>
<proteinExistence type="inferred from homology"/>
<evidence type="ECO:0000256" key="6">
    <source>
        <dbReference type="ARBA" id="ARBA00022714"/>
    </source>
</evidence>
<keyword evidence="9" id="KW-0249">Electron transport</keyword>
<keyword evidence="14" id="KW-1015">Disulfide bond</keyword>
<name>A0A6C0KMF7_9ZZZZ</name>
<keyword evidence="5" id="KW-0812">Transmembrane</keyword>
<evidence type="ECO:0000313" key="19">
    <source>
        <dbReference type="EMBL" id="QHU17937.1"/>
    </source>
</evidence>
<keyword evidence="6" id="KW-0001">2Fe-2S</keyword>
<dbReference type="GO" id="GO:0009496">
    <property type="term" value="F:plastoquinol--plastocyanin reductase activity"/>
    <property type="evidence" value="ECO:0007669"/>
    <property type="project" value="UniProtKB-EC"/>
</dbReference>
<evidence type="ECO:0000259" key="18">
    <source>
        <dbReference type="PROSITE" id="PS51296"/>
    </source>
</evidence>
<keyword evidence="10" id="KW-1133">Transmembrane helix</keyword>
<comment type="cofactor">
    <cofactor evidence="15">
        <name>[2Fe-2S] cluster</name>
        <dbReference type="ChEBI" id="CHEBI:190135"/>
    </cofactor>
</comment>
<dbReference type="CDD" id="cd03471">
    <property type="entry name" value="Rieske_cytochrome_b6f"/>
    <property type="match status" value="1"/>
</dbReference>
<sequence length="198" mass="22270">MKIHFLLCLFLPFVQGLMTSKKVEIPSKIPDIYKRDLMNKILLSSIGTSCGPLLFGFLNVFSPPISNSNTNGIIAKDSIGNDVYENTWIKEHPYPIRNLVLGLKGDAHYLITTKDNQLETFALNAVCTHLGCVVPWNPSENKFMCPCHGSQYNEQGKVVRGPAPRSLALAHVEKNDGKVILTPWKETDFRDGEEPWWN</sequence>
<evidence type="ECO:0000256" key="11">
    <source>
        <dbReference type="ARBA" id="ARBA00023004"/>
    </source>
</evidence>
<dbReference type="PANTHER" id="PTHR10134">
    <property type="entry name" value="CYTOCHROME B-C1 COMPLEX SUBUNIT RIESKE, MITOCHONDRIAL"/>
    <property type="match status" value="1"/>
</dbReference>
<comment type="subcellular location">
    <subcellularLocation>
        <location evidence="1">Membrane</location>
        <topology evidence="1">Single-pass membrane protein</topology>
    </subcellularLocation>
    <subcellularLocation>
        <location evidence="17">Thylakoid</location>
    </subcellularLocation>
</comment>
<evidence type="ECO:0000256" key="5">
    <source>
        <dbReference type="ARBA" id="ARBA00022692"/>
    </source>
</evidence>
<dbReference type="GO" id="GO:0016020">
    <property type="term" value="C:membrane"/>
    <property type="evidence" value="ECO:0007669"/>
    <property type="project" value="UniProtKB-SubCell"/>
</dbReference>
<reference evidence="19" key="1">
    <citation type="journal article" date="2020" name="Nature">
        <title>Giant virus diversity and host interactions through global metagenomics.</title>
        <authorList>
            <person name="Schulz F."/>
            <person name="Roux S."/>
            <person name="Paez-Espino D."/>
            <person name="Jungbluth S."/>
            <person name="Walsh D.A."/>
            <person name="Denef V.J."/>
            <person name="McMahon K.D."/>
            <person name="Konstantinidis K.T."/>
            <person name="Eloe-Fadrosh E.A."/>
            <person name="Kyrpides N.C."/>
            <person name="Woyke T."/>
        </authorList>
    </citation>
    <scope>NUCLEOTIDE SEQUENCE</scope>
    <source>
        <strain evidence="19">GVMAG-S-3300012919-55</strain>
    </source>
</reference>
<evidence type="ECO:0000256" key="4">
    <source>
        <dbReference type="ARBA" id="ARBA00022448"/>
    </source>
</evidence>
<dbReference type="Gene3D" id="2.102.10.10">
    <property type="entry name" value="Rieske [2Fe-2S] iron-sulphur domain"/>
    <property type="match status" value="1"/>
</dbReference>
<evidence type="ECO:0000256" key="12">
    <source>
        <dbReference type="ARBA" id="ARBA00023014"/>
    </source>
</evidence>
<evidence type="ECO:0000256" key="1">
    <source>
        <dbReference type="ARBA" id="ARBA00004167"/>
    </source>
</evidence>
<keyword evidence="11" id="KW-0408">Iron</keyword>
<dbReference type="EMBL" id="MN740920">
    <property type="protein sequence ID" value="QHU17937.1"/>
    <property type="molecule type" value="Genomic_DNA"/>
</dbReference>
<dbReference type="GO" id="GO:0046872">
    <property type="term" value="F:metal ion binding"/>
    <property type="evidence" value="ECO:0007669"/>
    <property type="project" value="UniProtKB-KW"/>
</dbReference>
<feature type="domain" description="Rieske" evidence="18">
    <location>
        <begin position="88"/>
        <end position="181"/>
    </location>
</feature>
<evidence type="ECO:0000256" key="9">
    <source>
        <dbReference type="ARBA" id="ARBA00022982"/>
    </source>
</evidence>
<dbReference type="EC" id="7.1.1.6" evidence="3"/>
<evidence type="ECO:0000256" key="10">
    <source>
        <dbReference type="ARBA" id="ARBA00022989"/>
    </source>
</evidence>
<dbReference type="SUPFAM" id="SSF50022">
    <property type="entry name" value="ISP domain"/>
    <property type="match status" value="1"/>
</dbReference>
<dbReference type="PRINTS" id="PR00162">
    <property type="entry name" value="RIESKE"/>
</dbReference>
<comment type="catalytic activity">
    <reaction evidence="16">
        <text>2 oxidized [plastocyanin] + a plastoquinol + 2 H(+)(in) = 2 reduced [plastocyanin] + a plastoquinone + 4 H(+)(out)</text>
        <dbReference type="Rhea" id="RHEA:22148"/>
        <dbReference type="Rhea" id="RHEA-COMP:9561"/>
        <dbReference type="Rhea" id="RHEA-COMP:9562"/>
        <dbReference type="Rhea" id="RHEA-COMP:10039"/>
        <dbReference type="Rhea" id="RHEA-COMP:10040"/>
        <dbReference type="ChEBI" id="CHEBI:15378"/>
        <dbReference type="ChEBI" id="CHEBI:17757"/>
        <dbReference type="ChEBI" id="CHEBI:29036"/>
        <dbReference type="ChEBI" id="CHEBI:49552"/>
        <dbReference type="ChEBI" id="CHEBI:62192"/>
        <dbReference type="EC" id="7.1.1.6"/>
    </reaction>
</comment>
<keyword evidence="7" id="KW-0479">Metal-binding</keyword>
<keyword evidence="8" id="KW-1278">Translocase</keyword>
<evidence type="ECO:0000256" key="13">
    <source>
        <dbReference type="ARBA" id="ARBA00023136"/>
    </source>
</evidence>
<evidence type="ECO:0000256" key="15">
    <source>
        <dbReference type="ARBA" id="ARBA00034078"/>
    </source>
</evidence>
<dbReference type="InterPro" id="IPR014349">
    <property type="entry name" value="Rieske_Fe-S_prot"/>
</dbReference>
<dbReference type="InterPro" id="IPR036922">
    <property type="entry name" value="Rieske_2Fe-2S_sf"/>
</dbReference>
<dbReference type="Pfam" id="PF00355">
    <property type="entry name" value="Rieske"/>
    <property type="match status" value="1"/>
</dbReference>
<evidence type="ECO:0000256" key="17">
    <source>
        <dbReference type="ARBA" id="ARBA00060385"/>
    </source>
</evidence>
<keyword evidence="4" id="KW-0813">Transport</keyword>
<comment type="similarity">
    <text evidence="2">Belongs to the Rieske iron-sulfur protein family.</text>
</comment>
<accession>A0A6C0KMF7</accession>
<evidence type="ECO:0000256" key="8">
    <source>
        <dbReference type="ARBA" id="ARBA00022967"/>
    </source>
</evidence>
<dbReference type="FunFam" id="2.102.10.10:FF:000007">
    <property type="entry name" value="Cytochrome b6-f complex iron-sulfur subunit"/>
    <property type="match status" value="1"/>
</dbReference>
<dbReference type="GO" id="GO:0051537">
    <property type="term" value="F:2 iron, 2 sulfur cluster binding"/>
    <property type="evidence" value="ECO:0007669"/>
    <property type="project" value="UniProtKB-KW"/>
</dbReference>
<evidence type="ECO:0000256" key="7">
    <source>
        <dbReference type="ARBA" id="ARBA00022723"/>
    </source>
</evidence>
<keyword evidence="12" id="KW-0411">Iron-sulfur</keyword>
<dbReference type="GO" id="GO:0009579">
    <property type="term" value="C:thylakoid"/>
    <property type="evidence" value="ECO:0007669"/>
    <property type="project" value="UniProtKB-SubCell"/>
</dbReference>
<evidence type="ECO:0000256" key="3">
    <source>
        <dbReference type="ARBA" id="ARBA00012952"/>
    </source>
</evidence>
<keyword evidence="13" id="KW-0472">Membrane</keyword>
<evidence type="ECO:0000256" key="2">
    <source>
        <dbReference type="ARBA" id="ARBA00010651"/>
    </source>
</evidence>
<evidence type="ECO:0000256" key="14">
    <source>
        <dbReference type="ARBA" id="ARBA00023157"/>
    </source>
</evidence>
<dbReference type="AlphaFoldDB" id="A0A6C0KMF7"/>
<dbReference type="PROSITE" id="PS51296">
    <property type="entry name" value="RIESKE"/>
    <property type="match status" value="1"/>
</dbReference>
<organism evidence="19">
    <name type="scientific">viral metagenome</name>
    <dbReference type="NCBI Taxonomy" id="1070528"/>
    <lineage>
        <taxon>unclassified sequences</taxon>
        <taxon>metagenomes</taxon>
        <taxon>organismal metagenomes</taxon>
    </lineage>
</organism>
<dbReference type="InterPro" id="IPR017941">
    <property type="entry name" value="Rieske_2Fe-2S"/>
</dbReference>
<dbReference type="InterPro" id="IPR005805">
    <property type="entry name" value="Rieske_Fe-S_prot_C"/>
</dbReference>
<protein>
    <recommendedName>
        <fullName evidence="3">plastoquinol--plastocyanin reductase</fullName>
        <ecNumber evidence="3">7.1.1.6</ecNumber>
    </recommendedName>
</protein>
<dbReference type="NCBIfam" id="NF010001">
    <property type="entry name" value="PRK13474.1"/>
    <property type="match status" value="1"/>
</dbReference>